<accession>A0A412WUW9</accession>
<organism evidence="5 6">
    <name type="scientific">Butyricimonas virosa</name>
    <dbReference type="NCBI Taxonomy" id="544645"/>
    <lineage>
        <taxon>Bacteria</taxon>
        <taxon>Pseudomonadati</taxon>
        <taxon>Bacteroidota</taxon>
        <taxon>Bacteroidia</taxon>
        <taxon>Bacteroidales</taxon>
        <taxon>Odoribacteraceae</taxon>
        <taxon>Butyricimonas</taxon>
    </lineage>
</organism>
<protein>
    <recommendedName>
        <fullName evidence="4">Metalloprotease TldD/E C-terminal domain-containing protein</fullName>
    </recommendedName>
</protein>
<gene>
    <name evidence="5" type="ORF">DWW18_18770</name>
</gene>
<dbReference type="InterPro" id="IPR036059">
    <property type="entry name" value="TldD/PmbA_sf"/>
</dbReference>
<keyword evidence="3" id="KW-0732">Signal</keyword>
<evidence type="ECO:0000256" key="3">
    <source>
        <dbReference type="SAM" id="SignalP"/>
    </source>
</evidence>
<feature type="domain" description="Metalloprotease TldD/E C-terminal" evidence="4">
    <location>
        <begin position="300"/>
        <end position="543"/>
    </location>
</feature>
<dbReference type="RefSeq" id="WP_118261459.1">
    <property type="nucleotide sequence ID" value="NZ_CALBWO010000011.1"/>
</dbReference>
<dbReference type="PANTHER" id="PTHR30624:SF0">
    <property type="entry name" value="METALLOPROTEASE SLR0863"/>
    <property type="match status" value="1"/>
</dbReference>
<evidence type="ECO:0000313" key="6">
    <source>
        <dbReference type="Proteomes" id="UP000283589"/>
    </source>
</evidence>
<feature type="chain" id="PRO_5019332050" description="Metalloprotease TldD/E C-terminal domain-containing protein" evidence="3">
    <location>
        <begin position="21"/>
        <end position="1093"/>
    </location>
</feature>
<dbReference type="GO" id="GO:0008237">
    <property type="term" value="F:metallopeptidase activity"/>
    <property type="evidence" value="ECO:0007669"/>
    <property type="project" value="InterPro"/>
</dbReference>
<dbReference type="GO" id="GO:0006508">
    <property type="term" value="P:proteolysis"/>
    <property type="evidence" value="ECO:0007669"/>
    <property type="project" value="InterPro"/>
</dbReference>
<evidence type="ECO:0000256" key="1">
    <source>
        <dbReference type="ARBA" id="ARBA00005836"/>
    </source>
</evidence>
<feature type="domain" description="Metalloprotease TldD/E C-terminal" evidence="4">
    <location>
        <begin position="842"/>
        <end position="969"/>
    </location>
</feature>
<reference evidence="5 6" key="1">
    <citation type="submission" date="2018-08" db="EMBL/GenBank/DDBJ databases">
        <title>A genome reference for cultivated species of the human gut microbiota.</title>
        <authorList>
            <person name="Zou Y."/>
            <person name="Xue W."/>
            <person name="Luo G."/>
        </authorList>
    </citation>
    <scope>NUCLEOTIDE SEQUENCE [LARGE SCALE GENOMIC DNA]</scope>
    <source>
        <strain evidence="5 6">AF14-49</strain>
    </source>
</reference>
<sequence>MIKSKFLLFLLLFCSPVAMAQEQDKLLQLLKSELTYSMNELKKQAQAPYYMNLRAMDDYTVNVTSSFGTIASSRETRMRTLVPQVRLGSLELDNFKYNSQGVAQDPRRGNVSGVFLPLDDETAEGIREAIWRETLKRYKFAQQQLEASKTKATVSVEDEDKAPCFSGVIAEKYYEAPLDGIDKMVDVAAWEKRLNEVSAVFKACPELQQGMANLTFQVYRTYLVSSEGAEVVQNRVSARVMLSASLKAADGMVLPLNMDYFAYNPDELPGIDRMVADAKEMIHRLLALRDAPVADPFTGPAILSGSASGVFFHEIFGHRLEGHRLKTGGQTFKKMVGEQVLPVDFQVYCDPTLTRYAGTDLNGHYLYDDEGVRARRVNNVENGVLKEFLMSRVPLDGFPVSNGHGRTSGGGDPVSRQSNLVIETAHPYTESELRQMLIEEAKKQGKEYGYYFNAVTSGFTYTGEGGSLNSFNVTPLEVYRVYVDGRPDELVRGVDMIGTPLSMFSNITAAGDQPAVFTGMCGAESGWVPVTACSPMIYVSQVETQRRTQSRDLPPVLPAPDVNTSTGGDGDEAIFGAMDEELRRNMAGLSLPGEAKPYYLSYVLTRYRQWQIAGSLGGIFYSTVTPWQSSGGVQVMLGNYQHNSDIQYMGQVVPVQLPAELDGYNIRRGFWETSDLMYRFSLQVMARKIAHLKSNPLPPAEAAVPDMQQLPAVTKMVERPRPFEVDLAALEGMVKELSVLFKDYKELFNSNVMLVAVEQDNYRLTSENVRLKFPLGLVGLTVSASVRTTDGSTVSDVLAISSLDNPADLPSIEELKKKVKDFADNLMELKETPMIEEYYTGPVLFEGGAASRLFTDNLLSPGRLLALRTMAPARGMLDEQLGRRIIDSRLTVKNYTTLAEYNGTPLFGCYEIDGDGVVPAAELTLVENGVFKRMLNGRVPTLKAPESTGSARFMISPDNPMAIVSPGTIHVQASKGVGPEKLKKALLKAAKEADLEYAYIVRRIGGEASAVYKVNVKDGKETRVRVNNLSAPELTKLMDLKGISSDERVMNYFPNGVPASLIYPSAIIVGDVEINRTTPKIEEEPVLKHPLQR</sequence>
<evidence type="ECO:0000313" key="5">
    <source>
        <dbReference type="EMBL" id="RGV31070.1"/>
    </source>
</evidence>
<dbReference type="AlphaFoldDB" id="A0A412WUW9"/>
<dbReference type="Proteomes" id="UP000283589">
    <property type="component" value="Unassembled WGS sequence"/>
</dbReference>
<comment type="caution">
    <text evidence="5">The sequence shown here is derived from an EMBL/GenBank/DDBJ whole genome shotgun (WGS) entry which is preliminary data.</text>
</comment>
<feature type="region of interest" description="Disordered" evidence="2">
    <location>
        <begin position="548"/>
        <end position="570"/>
    </location>
</feature>
<dbReference type="Pfam" id="PF19289">
    <property type="entry name" value="PmbA_TldD_3rd"/>
    <property type="match status" value="2"/>
</dbReference>
<comment type="similarity">
    <text evidence="1">Belongs to the peptidase U62 family.</text>
</comment>
<feature type="signal peptide" evidence="3">
    <location>
        <begin position="1"/>
        <end position="20"/>
    </location>
</feature>
<proteinExistence type="inferred from homology"/>
<dbReference type="InterPro" id="IPR045569">
    <property type="entry name" value="Metalloprtase-TldD/E_C"/>
</dbReference>
<dbReference type="GO" id="GO:0005829">
    <property type="term" value="C:cytosol"/>
    <property type="evidence" value="ECO:0007669"/>
    <property type="project" value="TreeGrafter"/>
</dbReference>
<dbReference type="PANTHER" id="PTHR30624">
    <property type="entry name" value="UNCHARACTERIZED PROTEIN TLDD AND PMBA"/>
    <property type="match status" value="1"/>
</dbReference>
<evidence type="ECO:0000259" key="4">
    <source>
        <dbReference type="Pfam" id="PF19289"/>
    </source>
</evidence>
<evidence type="ECO:0000256" key="2">
    <source>
        <dbReference type="SAM" id="MobiDB-lite"/>
    </source>
</evidence>
<dbReference type="SUPFAM" id="SSF111283">
    <property type="entry name" value="Putative modulator of DNA gyrase, PmbA/TldD"/>
    <property type="match status" value="2"/>
</dbReference>
<name>A0A412WUW9_9BACT</name>
<dbReference type="InterPro" id="IPR051463">
    <property type="entry name" value="Peptidase_U62_metallo"/>
</dbReference>
<dbReference type="EMBL" id="QRZA01000040">
    <property type="protein sequence ID" value="RGV31070.1"/>
    <property type="molecule type" value="Genomic_DNA"/>
</dbReference>